<dbReference type="HOGENOM" id="CLU_1871505_0_0_4"/>
<protein>
    <recommendedName>
        <fullName evidence="3">TrfB transcriptional repressor protein domain-containing protein</fullName>
    </recommendedName>
</protein>
<keyword evidence="2" id="KW-0804">Transcription</keyword>
<dbReference type="Pfam" id="PF16509">
    <property type="entry name" value="KORA"/>
    <property type="match status" value="1"/>
</dbReference>
<dbReference type="SUPFAM" id="SSF46689">
    <property type="entry name" value="Homeodomain-like"/>
    <property type="match status" value="1"/>
</dbReference>
<dbReference type="AlphaFoldDB" id="A0A0H3KSB2"/>
<dbReference type="InterPro" id="IPR053721">
    <property type="entry name" value="Fimbrial_Adhesin_Reg"/>
</dbReference>
<dbReference type="EMBL" id="AP009388">
    <property type="protein sequence ID" value="BAG48084.1"/>
    <property type="molecule type" value="Genomic_DNA"/>
</dbReference>
<reference evidence="4 5" key="1">
    <citation type="submission" date="2007-04" db="EMBL/GenBank/DDBJ databases">
        <title>Complete genome sequence of Burkholderia multivorans ATCC 17616.</title>
        <authorList>
            <person name="Ohtsubo Y."/>
            <person name="Yamashita A."/>
            <person name="Kurokawa K."/>
            <person name="Takami H."/>
            <person name="Yuhara S."/>
            <person name="Nishiyama E."/>
            <person name="Endo R."/>
            <person name="Miyazaki R."/>
            <person name="Ono A."/>
            <person name="Yano K."/>
            <person name="Ito M."/>
            <person name="Sota M."/>
            <person name="Yuji N."/>
            <person name="Hattori M."/>
            <person name="Tsuda M."/>
        </authorList>
    </citation>
    <scope>NUCLEOTIDE SEQUENCE [LARGE SCALE GENOMIC DNA]</scope>
    <source>
        <strain evidence="5">ATCC 17616 / 249</strain>
        <plasmid evidence="5">Plasmid pTGL1</plasmid>
    </source>
</reference>
<dbReference type="KEGG" id="bmj:BMULJ_06297"/>
<accession>A0A0H3KSB2</accession>
<dbReference type="InterPro" id="IPR009057">
    <property type="entry name" value="Homeodomain-like_sf"/>
</dbReference>
<evidence type="ECO:0000313" key="4">
    <source>
        <dbReference type="EMBL" id="BAG48084.1"/>
    </source>
</evidence>
<evidence type="ECO:0000256" key="1">
    <source>
        <dbReference type="ARBA" id="ARBA00023015"/>
    </source>
</evidence>
<organism evidence="4 5">
    <name type="scientific">Burkholderia multivorans (strain ATCC 17616 / 249)</name>
    <dbReference type="NCBI Taxonomy" id="395019"/>
    <lineage>
        <taxon>Bacteria</taxon>
        <taxon>Pseudomonadati</taxon>
        <taxon>Pseudomonadota</taxon>
        <taxon>Betaproteobacteria</taxon>
        <taxon>Burkholderiales</taxon>
        <taxon>Burkholderiaceae</taxon>
        <taxon>Burkholderia</taxon>
        <taxon>Burkholderia cepacia complex</taxon>
    </lineage>
</organism>
<dbReference type="Gene3D" id="1.10.10.2690">
    <property type="match status" value="1"/>
</dbReference>
<evidence type="ECO:0000313" key="5">
    <source>
        <dbReference type="Proteomes" id="UP000008815"/>
    </source>
</evidence>
<dbReference type="InterPro" id="IPR032428">
    <property type="entry name" value="TrfB"/>
</dbReference>
<feature type="domain" description="TrfB transcriptional repressor protein" evidence="3">
    <location>
        <begin position="31"/>
        <end position="73"/>
    </location>
</feature>
<proteinExistence type="predicted"/>
<keyword evidence="1" id="KW-0805">Transcription regulation</keyword>
<keyword evidence="4" id="KW-0614">Plasmid</keyword>
<dbReference type="Proteomes" id="UP000008815">
    <property type="component" value="Plasmid pTGL1"/>
</dbReference>
<dbReference type="RefSeq" id="WP_012464985.1">
    <property type="nucleotide sequence ID" value="NC_010070.1"/>
</dbReference>
<evidence type="ECO:0000256" key="2">
    <source>
        <dbReference type="ARBA" id="ARBA00023163"/>
    </source>
</evidence>
<sequence length="136" mass="15246">MATFRLSAKHFSALDSAMRKHAREFGTRPFDEATRDIARAVIVDGRPAADVASEFGVSRQRVSQLVKRYYESLTNSELRSAEVIVWLKQEFEVPSPLVEPLARFLAKAQRSKDTNKVQSAVSALIKHLGTQTSKLE</sequence>
<geneLocation type="plasmid" evidence="4 5">
    <name>pTGL1</name>
</geneLocation>
<keyword evidence="5" id="KW-1185">Reference proteome</keyword>
<evidence type="ECO:0000259" key="3">
    <source>
        <dbReference type="Pfam" id="PF16509"/>
    </source>
</evidence>
<gene>
    <name evidence="4" type="ordered locus">BMULJ_06297</name>
</gene>
<name>A0A0H3KSB2_BURM1</name>